<keyword evidence="3" id="KW-1185">Reference proteome</keyword>
<reference evidence="2" key="1">
    <citation type="submission" date="2025-08" db="UniProtKB">
        <authorList>
            <consortium name="Ensembl"/>
        </authorList>
    </citation>
    <scope>IDENTIFICATION</scope>
</reference>
<organism evidence="2 3">
    <name type="scientific">Prolemur simus</name>
    <name type="common">Greater bamboo lemur</name>
    <name type="synonym">Hapalemur simus</name>
    <dbReference type="NCBI Taxonomy" id="1328070"/>
    <lineage>
        <taxon>Eukaryota</taxon>
        <taxon>Metazoa</taxon>
        <taxon>Chordata</taxon>
        <taxon>Craniata</taxon>
        <taxon>Vertebrata</taxon>
        <taxon>Euteleostomi</taxon>
        <taxon>Mammalia</taxon>
        <taxon>Eutheria</taxon>
        <taxon>Euarchontoglires</taxon>
        <taxon>Primates</taxon>
        <taxon>Strepsirrhini</taxon>
        <taxon>Lemuriformes</taxon>
        <taxon>Lemuridae</taxon>
        <taxon>Prolemur</taxon>
    </lineage>
</organism>
<evidence type="ECO:0000256" key="1">
    <source>
        <dbReference type="SAM" id="MobiDB-lite"/>
    </source>
</evidence>
<dbReference type="Proteomes" id="UP000694414">
    <property type="component" value="Unplaced"/>
</dbReference>
<protein>
    <submittedName>
        <fullName evidence="2">Uncharacterized protein</fullName>
    </submittedName>
</protein>
<sequence length="110" mass="11712">MPSTNSSNREWGAARAQSSTPPVSPKRGPAVWLGAHLAGRAGDVTLQFLNTSALRLSLGLSHQRFSKAEPPEATLDVETCEDSWLGWSCREGGWNGLGVPRDPSPSAQSL</sequence>
<evidence type="ECO:0000313" key="2">
    <source>
        <dbReference type="Ensembl" id="ENSPSMP00000015718.1"/>
    </source>
</evidence>
<accession>A0A8C8ZGU7</accession>
<dbReference type="AlphaFoldDB" id="A0A8C8ZGU7"/>
<feature type="region of interest" description="Disordered" evidence="1">
    <location>
        <begin position="1"/>
        <end position="28"/>
    </location>
</feature>
<name>A0A8C8ZGU7_PROSS</name>
<dbReference type="Ensembl" id="ENSPSMT00000018237.1">
    <property type="protein sequence ID" value="ENSPSMP00000015718.1"/>
    <property type="gene ID" value="ENSPSMG00000011181.1"/>
</dbReference>
<proteinExistence type="predicted"/>
<reference evidence="2" key="2">
    <citation type="submission" date="2025-09" db="UniProtKB">
        <authorList>
            <consortium name="Ensembl"/>
        </authorList>
    </citation>
    <scope>IDENTIFICATION</scope>
</reference>
<evidence type="ECO:0000313" key="3">
    <source>
        <dbReference type="Proteomes" id="UP000694414"/>
    </source>
</evidence>